<evidence type="ECO:0000313" key="9">
    <source>
        <dbReference type="EMBL" id="CAI6341208.1"/>
    </source>
</evidence>
<keyword evidence="4 7" id="KW-0472">Membrane</keyword>
<feature type="region of interest" description="Disordered" evidence="6">
    <location>
        <begin position="292"/>
        <end position="314"/>
    </location>
</feature>
<proteinExistence type="inferred from homology"/>
<dbReference type="EMBL" id="CAOQHR010000011">
    <property type="protein sequence ID" value="CAI6341208.1"/>
    <property type="molecule type" value="Genomic_DNA"/>
</dbReference>
<organism evidence="9 10">
    <name type="scientific">Periconia digitata</name>
    <dbReference type="NCBI Taxonomy" id="1303443"/>
    <lineage>
        <taxon>Eukaryota</taxon>
        <taxon>Fungi</taxon>
        <taxon>Dikarya</taxon>
        <taxon>Ascomycota</taxon>
        <taxon>Pezizomycotina</taxon>
        <taxon>Dothideomycetes</taxon>
        <taxon>Pleosporomycetidae</taxon>
        <taxon>Pleosporales</taxon>
        <taxon>Massarineae</taxon>
        <taxon>Periconiaceae</taxon>
        <taxon>Periconia</taxon>
    </lineage>
</organism>
<gene>
    <name evidence="9" type="ORF">PDIGIT_LOCUS14401</name>
</gene>
<evidence type="ECO:0000256" key="5">
    <source>
        <dbReference type="ARBA" id="ARBA00038359"/>
    </source>
</evidence>
<feature type="transmembrane region" description="Helical" evidence="7">
    <location>
        <begin position="164"/>
        <end position="185"/>
    </location>
</feature>
<accession>A0A9W4XRR9</accession>
<dbReference type="PANTHER" id="PTHR33048">
    <property type="entry name" value="PTH11-LIKE INTEGRAL MEMBRANE PROTEIN (AFU_ORTHOLOGUE AFUA_5G11245)"/>
    <property type="match status" value="1"/>
</dbReference>
<evidence type="ECO:0000256" key="6">
    <source>
        <dbReference type="SAM" id="MobiDB-lite"/>
    </source>
</evidence>
<dbReference type="InterPro" id="IPR052337">
    <property type="entry name" value="SAT4-like"/>
</dbReference>
<feature type="transmembrane region" description="Helical" evidence="7">
    <location>
        <begin position="197"/>
        <end position="219"/>
    </location>
</feature>
<evidence type="ECO:0000256" key="1">
    <source>
        <dbReference type="ARBA" id="ARBA00004141"/>
    </source>
</evidence>
<name>A0A9W4XRR9_9PLEO</name>
<sequence length="376" mass="42675">MDEENMQLAVTTWALYGVGVCLIIVRIVSRLLTLRSLAKLQLDDWLMIIVVAPFTGIVICANFTLPIHASERTNEIEIVRSLKMRFTLEVLQITTNWLVKACLLILYWRIFPASTNKIQRRYFFCIAILCLISFIAIQGLLPVWCRPMHHYWNTTPIKLQCATYRNHSITTLALGTFTTLALLLLPVPHIPTPRTFLLFTLLFLGTIGCITGVLGRYYVIKNHSSSKYLLWYVAETTTLIAYANMPFLSSLLSSSGASYRYVSQNSLSQWPRSYKDGPLKWGARQRLGSEVEEGEVREMSRAQRHHEGSVDEHRISVSKNDDEDGAECSVAVPQVVVRKLSLTSPPPELEAYWTARRVSVRGVKLGEGVQEVRVNR</sequence>
<feature type="transmembrane region" description="Helical" evidence="7">
    <location>
        <begin position="45"/>
        <end position="65"/>
    </location>
</feature>
<comment type="subcellular location">
    <subcellularLocation>
        <location evidence="1">Membrane</location>
        <topology evidence="1">Multi-pass membrane protein</topology>
    </subcellularLocation>
</comment>
<keyword evidence="3 7" id="KW-1133">Transmembrane helix</keyword>
<comment type="caution">
    <text evidence="9">The sequence shown here is derived from an EMBL/GenBank/DDBJ whole genome shotgun (WGS) entry which is preliminary data.</text>
</comment>
<dbReference type="AlphaFoldDB" id="A0A9W4XRR9"/>
<comment type="similarity">
    <text evidence="5">Belongs to the SAT4 family.</text>
</comment>
<dbReference type="OrthoDB" id="3903189at2759"/>
<feature type="transmembrane region" description="Helical" evidence="7">
    <location>
        <begin position="122"/>
        <end position="144"/>
    </location>
</feature>
<dbReference type="GO" id="GO:0016020">
    <property type="term" value="C:membrane"/>
    <property type="evidence" value="ECO:0007669"/>
    <property type="project" value="UniProtKB-SubCell"/>
</dbReference>
<keyword evidence="2 7" id="KW-0812">Transmembrane</keyword>
<keyword evidence="10" id="KW-1185">Reference proteome</keyword>
<feature type="transmembrane region" description="Helical" evidence="7">
    <location>
        <begin position="13"/>
        <end position="33"/>
    </location>
</feature>
<dbReference type="InterPro" id="IPR049326">
    <property type="entry name" value="Rhodopsin_dom_fungi"/>
</dbReference>
<protein>
    <recommendedName>
        <fullName evidence="8">Rhodopsin domain-containing protein</fullName>
    </recommendedName>
</protein>
<evidence type="ECO:0000313" key="10">
    <source>
        <dbReference type="Proteomes" id="UP001152607"/>
    </source>
</evidence>
<dbReference type="Proteomes" id="UP001152607">
    <property type="component" value="Unassembled WGS sequence"/>
</dbReference>
<feature type="compositionally biased region" description="Basic and acidic residues" evidence="6">
    <location>
        <begin position="294"/>
        <end position="314"/>
    </location>
</feature>
<evidence type="ECO:0000256" key="7">
    <source>
        <dbReference type="SAM" id="Phobius"/>
    </source>
</evidence>
<reference evidence="9" key="1">
    <citation type="submission" date="2023-01" db="EMBL/GenBank/DDBJ databases">
        <authorList>
            <person name="Van Ghelder C."/>
            <person name="Rancurel C."/>
        </authorList>
    </citation>
    <scope>NUCLEOTIDE SEQUENCE</scope>
    <source>
        <strain evidence="9">CNCM I-4278</strain>
    </source>
</reference>
<dbReference type="Pfam" id="PF20684">
    <property type="entry name" value="Fung_rhodopsin"/>
    <property type="match status" value="1"/>
</dbReference>
<feature type="domain" description="Rhodopsin" evidence="8">
    <location>
        <begin position="26"/>
        <end position="253"/>
    </location>
</feature>
<evidence type="ECO:0000256" key="2">
    <source>
        <dbReference type="ARBA" id="ARBA00022692"/>
    </source>
</evidence>
<dbReference type="PANTHER" id="PTHR33048:SF110">
    <property type="entry name" value="UBID FAMILY DECARBOXYLASE"/>
    <property type="match status" value="1"/>
</dbReference>
<evidence type="ECO:0000256" key="4">
    <source>
        <dbReference type="ARBA" id="ARBA00023136"/>
    </source>
</evidence>
<feature type="transmembrane region" description="Helical" evidence="7">
    <location>
        <begin position="90"/>
        <end position="110"/>
    </location>
</feature>
<evidence type="ECO:0000259" key="8">
    <source>
        <dbReference type="Pfam" id="PF20684"/>
    </source>
</evidence>
<evidence type="ECO:0000256" key="3">
    <source>
        <dbReference type="ARBA" id="ARBA00022989"/>
    </source>
</evidence>
<feature type="transmembrane region" description="Helical" evidence="7">
    <location>
        <begin position="239"/>
        <end position="262"/>
    </location>
</feature>